<reference evidence="1 2" key="1">
    <citation type="submission" date="2015-06" db="EMBL/GenBank/DDBJ databases">
        <title>Draft genome sequence of Streptomyces leeuwenhoekii C58, which produces the novel lasso peptide, chaxapeptin.</title>
        <authorList>
            <person name="Yi Y."/>
            <person name="Hai D."/>
            <person name="Jaspars M."/>
            <person name="Sheng H."/>
            <person name="Rateb M.E."/>
            <person name="Bull A."/>
            <person name="Goodfellow M."/>
            <person name="Asenjo J.A."/>
            <person name="Ebel R."/>
        </authorList>
    </citation>
    <scope>NUCLEOTIDE SEQUENCE [LARGE SCALE GENOMIC DNA]</scope>
    <source>
        <strain evidence="1 2">C58</strain>
    </source>
</reference>
<sequence length="200" mass="21680">MHHPSAHEKEQAAFGLRSVIRVRGGSPVYVARALPDDTPAGSDSAFTLYQDLAGQKPLCSVAGRAAGTGRDAVLAVTGPRGEQLGLLRPPARRNGRRPRWEMDLPDGTRLTGQGGTVTAWALYVVLSPLLLVYNVAGLIGGYGGPDWFLPTRTAWRRKGSLGLGRAPLKFYGMTDKYKVRTKRLDTRLAYAQGVLHAWSD</sequence>
<proteinExistence type="predicted"/>
<evidence type="ECO:0000313" key="2">
    <source>
        <dbReference type="Proteomes" id="UP000037274"/>
    </source>
</evidence>
<keyword evidence="2" id="KW-1185">Reference proteome</keyword>
<evidence type="ECO:0000313" key="1">
    <source>
        <dbReference type="EMBL" id="KMS77497.1"/>
    </source>
</evidence>
<accession>A0ABR5HV91</accession>
<organism evidence="1 2">
    <name type="scientific">Streptomyces leeuwenhoekii</name>
    <dbReference type="NCBI Taxonomy" id="1437453"/>
    <lineage>
        <taxon>Bacteria</taxon>
        <taxon>Bacillati</taxon>
        <taxon>Actinomycetota</taxon>
        <taxon>Actinomycetes</taxon>
        <taxon>Kitasatosporales</taxon>
        <taxon>Streptomycetaceae</taxon>
        <taxon>Streptomyces</taxon>
    </lineage>
</organism>
<protein>
    <submittedName>
        <fullName evidence="1">Uncharacterized protein</fullName>
    </submittedName>
</protein>
<name>A0ABR5HV91_STRLW</name>
<comment type="caution">
    <text evidence="1">The sequence shown here is derived from an EMBL/GenBank/DDBJ whole genome shotgun (WGS) entry which is preliminary data.</text>
</comment>
<dbReference type="Proteomes" id="UP000037274">
    <property type="component" value="Unassembled WGS sequence"/>
</dbReference>
<dbReference type="EMBL" id="LFEH01000079">
    <property type="protein sequence ID" value="KMS77497.1"/>
    <property type="molecule type" value="Genomic_DNA"/>
</dbReference>
<gene>
    <name evidence="1" type="ORF">ACH49_20480</name>
</gene>